<dbReference type="GO" id="GO:0006457">
    <property type="term" value="P:protein folding"/>
    <property type="evidence" value="ECO:0007669"/>
    <property type="project" value="InterPro"/>
</dbReference>
<feature type="coiled-coil region" evidence="3">
    <location>
        <begin position="72"/>
        <end position="106"/>
    </location>
</feature>
<gene>
    <name evidence="4" type="ORF">AC631_00872</name>
</gene>
<dbReference type="RefSeq" id="XP_015469489.1">
    <property type="nucleotide sequence ID" value="XM_015609702.1"/>
</dbReference>
<dbReference type="Pfam" id="PF01920">
    <property type="entry name" value="Prefoldin_2"/>
    <property type="match status" value="1"/>
</dbReference>
<keyword evidence="2" id="KW-0143">Chaperone</keyword>
<accession>A0A0V1Q4D6</accession>
<proteinExistence type="inferred from homology"/>
<name>A0A0V1Q4D6_9ASCO</name>
<dbReference type="GO" id="GO:0005737">
    <property type="term" value="C:cytoplasm"/>
    <property type="evidence" value="ECO:0007669"/>
    <property type="project" value="TreeGrafter"/>
</dbReference>
<keyword evidence="5" id="KW-1185">Reference proteome</keyword>
<dbReference type="GO" id="GO:0051087">
    <property type="term" value="F:protein-folding chaperone binding"/>
    <property type="evidence" value="ECO:0007669"/>
    <property type="project" value="TreeGrafter"/>
</dbReference>
<dbReference type="GeneID" id="26837881"/>
<dbReference type="GO" id="GO:0051131">
    <property type="term" value="P:chaperone-mediated protein complex assembly"/>
    <property type="evidence" value="ECO:0007669"/>
    <property type="project" value="TreeGrafter"/>
</dbReference>
<evidence type="ECO:0000313" key="4">
    <source>
        <dbReference type="EMBL" id="KSA03387.1"/>
    </source>
</evidence>
<comment type="similarity">
    <text evidence="1">Belongs to the prefoldin subunit beta family.</text>
</comment>
<dbReference type="FunFam" id="1.10.287.370:FF:000003">
    <property type="entry name" value="Prefoldin subunit 6"/>
    <property type="match status" value="1"/>
</dbReference>
<dbReference type="GO" id="GO:0051082">
    <property type="term" value="F:unfolded protein binding"/>
    <property type="evidence" value="ECO:0007669"/>
    <property type="project" value="InterPro"/>
</dbReference>
<dbReference type="Gene3D" id="1.10.287.370">
    <property type="match status" value="1"/>
</dbReference>
<dbReference type="InterPro" id="IPR002777">
    <property type="entry name" value="PFD_beta-like"/>
</dbReference>
<reference evidence="4 5" key="1">
    <citation type="submission" date="2015-11" db="EMBL/GenBank/DDBJ databases">
        <title>The genome of Debaryomyces fabryi.</title>
        <authorList>
            <person name="Tafer H."/>
            <person name="Lopandic K."/>
        </authorList>
    </citation>
    <scope>NUCLEOTIDE SEQUENCE [LARGE SCALE GENOMIC DNA]</scope>
    <source>
        <strain evidence="4 5">CBS 789</strain>
    </source>
</reference>
<evidence type="ECO:0000256" key="1">
    <source>
        <dbReference type="ARBA" id="ARBA00008045"/>
    </source>
</evidence>
<organism evidence="4 5">
    <name type="scientific">Debaryomyces fabryi</name>
    <dbReference type="NCBI Taxonomy" id="58627"/>
    <lineage>
        <taxon>Eukaryota</taxon>
        <taxon>Fungi</taxon>
        <taxon>Dikarya</taxon>
        <taxon>Ascomycota</taxon>
        <taxon>Saccharomycotina</taxon>
        <taxon>Pichiomycetes</taxon>
        <taxon>Debaryomycetaceae</taxon>
        <taxon>Debaryomyces</taxon>
    </lineage>
</organism>
<dbReference type="CDD" id="cd23161">
    <property type="entry name" value="Prefoldin_6"/>
    <property type="match status" value="1"/>
</dbReference>
<dbReference type="EMBL" id="LMYN01000010">
    <property type="protein sequence ID" value="KSA03387.1"/>
    <property type="molecule type" value="Genomic_DNA"/>
</dbReference>
<dbReference type="Proteomes" id="UP000054251">
    <property type="component" value="Unassembled WGS sequence"/>
</dbReference>
<dbReference type="OrthoDB" id="248120at2759"/>
<dbReference type="AlphaFoldDB" id="A0A0V1Q4D6"/>
<dbReference type="GO" id="GO:0016272">
    <property type="term" value="C:prefoldin complex"/>
    <property type="evidence" value="ECO:0007669"/>
    <property type="project" value="InterPro"/>
</dbReference>
<keyword evidence="3" id="KW-0175">Coiled coil</keyword>
<sequence length="116" mass="13617">MADTKQDFEKISLEFSNAQRNLNELMTARSTLETQYQENKIVLSEFDHLNEDSKIYKLTGPILMPQDYSEAKLNVNKRIEFIEGEIKRVETKIGDEEKKIEAYREKLIAIRTKMNS</sequence>
<dbReference type="PANTHER" id="PTHR21431:SF0">
    <property type="entry name" value="PREFOLDIN SUBUNIT 6"/>
    <property type="match status" value="1"/>
</dbReference>
<evidence type="ECO:0008006" key="6">
    <source>
        <dbReference type="Google" id="ProtNLM"/>
    </source>
</evidence>
<dbReference type="SUPFAM" id="SSF46579">
    <property type="entry name" value="Prefoldin"/>
    <property type="match status" value="1"/>
</dbReference>
<protein>
    <recommendedName>
        <fullName evidence="6">Prefoldin subunit 6</fullName>
    </recommendedName>
</protein>
<evidence type="ECO:0000313" key="5">
    <source>
        <dbReference type="Proteomes" id="UP000054251"/>
    </source>
</evidence>
<comment type="caution">
    <text evidence="4">The sequence shown here is derived from an EMBL/GenBank/DDBJ whole genome shotgun (WGS) entry which is preliminary data.</text>
</comment>
<evidence type="ECO:0000256" key="2">
    <source>
        <dbReference type="ARBA" id="ARBA00023186"/>
    </source>
</evidence>
<evidence type="ECO:0000256" key="3">
    <source>
        <dbReference type="SAM" id="Coils"/>
    </source>
</evidence>
<dbReference type="InterPro" id="IPR009053">
    <property type="entry name" value="Prefoldin"/>
</dbReference>
<dbReference type="PANTHER" id="PTHR21431">
    <property type="entry name" value="PREFOLDIN SUBUNIT 6"/>
    <property type="match status" value="1"/>
</dbReference>